<comment type="caution">
    <text evidence="16">The sequence shown here is derived from an EMBL/GenBank/DDBJ whole genome shotgun (WGS) entry which is preliminary data.</text>
</comment>
<dbReference type="Gene3D" id="3.40.30.160">
    <property type="entry name" value="Collagenase ColT, N-terminal domain"/>
    <property type="match status" value="1"/>
</dbReference>
<keyword evidence="9" id="KW-0378">Hydrolase</keyword>
<comment type="subcellular location">
    <subcellularLocation>
        <location evidence="3">Secreted</location>
    </subcellularLocation>
</comment>
<keyword evidence="11" id="KW-0482">Metalloprotease</keyword>
<evidence type="ECO:0000256" key="13">
    <source>
        <dbReference type="SAM" id="MobiDB-lite"/>
    </source>
</evidence>
<evidence type="ECO:0000256" key="2">
    <source>
        <dbReference type="ARBA" id="ARBA00001947"/>
    </source>
</evidence>
<organism evidence="16 17">
    <name type="scientific">Kitasatospora terrestris</name>
    <dbReference type="NCBI Taxonomy" id="258051"/>
    <lineage>
        <taxon>Bacteria</taxon>
        <taxon>Bacillati</taxon>
        <taxon>Actinomycetota</taxon>
        <taxon>Actinomycetes</taxon>
        <taxon>Kitasatosporales</taxon>
        <taxon>Streptomycetaceae</taxon>
        <taxon>Kitasatospora</taxon>
    </lineage>
</organism>
<dbReference type="InterPro" id="IPR002169">
    <property type="entry name" value="Peptidase_M9A/M9B"/>
</dbReference>
<evidence type="ECO:0000256" key="12">
    <source>
        <dbReference type="ARBA" id="ARBA00023145"/>
    </source>
</evidence>
<feature type="chain" id="PRO_5046887214" description="microbial collagenase" evidence="14">
    <location>
        <begin position="29"/>
        <end position="781"/>
    </location>
</feature>
<proteinExistence type="predicted"/>
<evidence type="ECO:0000256" key="9">
    <source>
        <dbReference type="ARBA" id="ARBA00022801"/>
    </source>
</evidence>
<evidence type="ECO:0000256" key="3">
    <source>
        <dbReference type="ARBA" id="ARBA00004613"/>
    </source>
</evidence>
<accession>A0ABP9EAA6</accession>
<keyword evidence="7" id="KW-0479">Metal-binding</keyword>
<feature type="compositionally biased region" description="Low complexity" evidence="13">
    <location>
        <begin position="93"/>
        <end position="108"/>
    </location>
</feature>
<evidence type="ECO:0000256" key="11">
    <source>
        <dbReference type="ARBA" id="ARBA00023049"/>
    </source>
</evidence>
<name>A0ABP9EAA6_9ACTN</name>
<dbReference type="Gene3D" id="1.10.390.20">
    <property type="match status" value="1"/>
</dbReference>
<keyword evidence="17" id="KW-1185">Reference proteome</keyword>
<dbReference type="PANTHER" id="PTHR13062">
    <property type="entry name" value="COLLAGENASE"/>
    <property type="match status" value="1"/>
</dbReference>
<evidence type="ECO:0000259" key="15">
    <source>
        <dbReference type="Pfam" id="PF08453"/>
    </source>
</evidence>
<feature type="domain" description="Peptidase M9 collagenase N-terminal" evidence="15">
    <location>
        <begin position="116"/>
        <end position="271"/>
    </location>
</feature>
<evidence type="ECO:0000256" key="7">
    <source>
        <dbReference type="ARBA" id="ARBA00022723"/>
    </source>
</evidence>
<dbReference type="InterPro" id="IPR013661">
    <property type="entry name" value="Peptidase_M9_N_dom"/>
</dbReference>
<comment type="catalytic activity">
    <reaction evidence="1">
        <text>Digestion of native collagen in the triple helical region at Xaa-|-Gly bonds. With synthetic peptides, a preference is shown for Gly at P3 and P1', Pro and Ala at P2 and P2', and hydroxyproline, Ala or Arg at P3'.</text>
        <dbReference type="EC" id="3.4.24.3"/>
    </reaction>
</comment>
<comment type="cofactor">
    <cofactor evidence="2">
        <name>Zn(2+)</name>
        <dbReference type="ChEBI" id="CHEBI:29105"/>
    </cofactor>
</comment>
<evidence type="ECO:0000313" key="16">
    <source>
        <dbReference type="EMBL" id="GAA4873724.1"/>
    </source>
</evidence>
<evidence type="ECO:0000256" key="10">
    <source>
        <dbReference type="ARBA" id="ARBA00022833"/>
    </source>
</evidence>
<dbReference type="EC" id="3.4.24.3" evidence="4"/>
<evidence type="ECO:0000313" key="17">
    <source>
        <dbReference type="Proteomes" id="UP001501752"/>
    </source>
</evidence>
<dbReference type="Proteomes" id="UP001501752">
    <property type="component" value="Unassembled WGS sequence"/>
</dbReference>
<evidence type="ECO:0000256" key="1">
    <source>
        <dbReference type="ARBA" id="ARBA00000424"/>
    </source>
</evidence>
<keyword evidence="8 14" id="KW-0732">Signal</keyword>
<protein>
    <recommendedName>
        <fullName evidence="4">microbial collagenase</fullName>
        <ecNumber evidence="4">3.4.24.3</ecNumber>
    </recommendedName>
</protein>
<feature type="region of interest" description="Disordered" evidence="13">
    <location>
        <begin position="28"/>
        <end position="108"/>
    </location>
</feature>
<keyword evidence="10" id="KW-0862">Zinc</keyword>
<dbReference type="RefSeq" id="WP_345700121.1">
    <property type="nucleotide sequence ID" value="NZ_BAABIS010000001.1"/>
</dbReference>
<feature type="compositionally biased region" description="Low complexity" evidence="13">
    <location>
        <begin position="28"/>
        <end position="39"/>
    </location>
</feature>
<evidence type="ECO:0000256" key="8">
    <source>
        <dbReference type="ARBA" id="ARBA00022729"/>
    </source>
</evidence>
<sequence>MSHRRTRNLLLAATLAASFTLPAAQALATPTPTPTTAAPAPVPAPGDPNAYDEVDRLGTATARPGGPAPAPGGGSLGDSPIPGALPDRVGRPAPTAGQQAASAATAPATTAAGVPCTLDGMTGLGPAALGDFLADPAVTLDCLNGFLWKWDARYATTMDDAHVQAVAAKAQQLAATNDPNLFQIWTFLHATVYHDFSHAEIDTTDAATVGSIQRAIDAHLAGGHAFDTTEAAGLVLRELGTTATAPGLRQNNLGLVKQVLSRFGPGTALANSWAWGGAALSALNINYLGIYNRDAAFTAAVEADPAYRAVFRAFATAGHLKGTQNEWLARDAMAEYGRFGQIDALKASVTAEIGRLLADTKATFGEYSAPWIKVVGWANTYGVCAQYGVCTDQIEARLFPYTYKYDNGAVAVRTGLDKATVDQMYYASKQVKNQFFRVLGTDVPLVGDTNATLNIHLYATRSDYEVYHPLLTGMGTSNGGIYIERGATFYTYQRTTAESYLTLEELFRHEYVHYLNGRWAVPGYFGDSRWYSGDRTTAMDEGTAEFFDGSTRDQGVLVRKSLVNKLAQDEAAGIPRLTVDQVLHATYDDTPAFHFYNYAGTFFEFLWTSHPSLLREMYGYQRADDPAGFDAWRTRLGADAALNAEYWAFLDAQIAKVGSLYVPNTSFTANGALDYAYPSEVRDAFTRSAYTTPDCKDNGDWDNKPMRFVCTGRITANLADSGNPDQVFKDMSATVDYFVLERTRNAANNLNDMNCWFGKVDVWPSGRAGTADYTCEGPLRR</sequence>
<evidence type="ECO:0000256" key="4">
    <source>
        <dbReference type="ARBA" id="ARBA00012653"/>
    </source>
</evidence>
<dbReference type="PANTHER" id="PTHR13062:SF9">
    <property type="entry name" value="MICROBIAL COLLAGENASE"/>
    <property type="match status" value="1"/>
</dbReference>
<dbReference type="EMBL" id="BAABIS010000001">
    <property type="protein sequence ID" value="GAA4873724.1"/>
    <property type="molecule type" value="Genomic_DNA"/>
</dbReference>
<dbReference type="Pfam" id="PF01752">
    <property type="entry name" value="Peptidase_M9"/>
    <property type="match status" value="1"/>
</dbReference>
<keyword evidence="5" id="KW-0964">Secreted</keyword>
<keyword evidence="12" id="KW-0865">Zymogen</keyword>
<dbReference type="PRINTS" id="PR00931">
    <property type="entry name" value="MICOLLPTASE"/>
</dbReference>
<evidence type="ECO:0000256" key="6">
    <source>
        <dbReference type="ARBA" id="ARBA00022670"/>
    </source>
</evidence>
<keyword evidence="6" id="KW-0645">Protease</keyword>
<dbReference type="Pfam" id="PF08453">
    <property type="entry name" value="Peptidase_M9_N"/>
    <property type="match status" value="1"/>
</dbReference>
<gene>
    <name evidence="16" type="ORF">GCM10023235_61140</name>
</gene>
<feature type="signal peptide" evidence="14">
    <location>
        <begin position="1"/>
        <end position="28"/>
    </location>
</feature>
<evidence type="ECO:0000256" key="14">
    <source>
        <dbReference type="SAM" id="SignalP"/>
    </source>
</evidence>
<reference evidence="17" key="1">
    <citation type="journal article" date="2019" name="Int. J. Syst. Evol. Microbiol.">
        <title>The Global Catalogue of Microorganisms (GCM) 10K type strain sequencing project: providing services to taxonomists for standard genome sequencing and annotation.</title>
        <authorList>
            <consortium name="The Broad Institute Genomics Platform"/>
            <consortium name="The Broad Institute Genome Sequencing Center for Infectious Disease"/>
            <person name="Wu L."/>
            <person name="Ma J."/>
        </authorList>
    </citation>
    <scope>NUCLEOTIDE SEQUENCE [LARGE SCALE GENOMIC DNA]</scope>
    <source>
        <strain evidence="17">JCM 13006</strain>
    </source>
</reference>
<evidence type="ECO:0000256" key="5">
    <source>
        <dbReference type="ARBA" id="ARBA00022525"/>
    </source>
</evidence>